<keyword evidence="1" id="KW-1133">Transmembrane helix</keyword>
<feature type="transmembrane region" description="Helical" evidence="1">
    <location>
        <begin position="179"/>
        <end position="200"/>
    </location>
</feature>
<keyword evidence="1" id="KW-0472">Membrane</keyword>
<evidence type="ECO:0000313" key="4">
    <source>
        <dbReference type="WBParaSite" id="Csp11.Scaffold491.g2088.t1"/>
    </source>
</evidence>
<feature type="transmembrane region" description="Helical" evidence="1">
    <location>
        <begin position="116"/>
        <end position="135"/>
    </location>
</feature>
<reference evidence="4" key="1">
    <citation type="submission" date="2016-11" db="UniProtKB">
        <authorList>
            <consortium name="WormBaseParasite"/>
        </authorList>
    </citation>
    <scope>IDENTIFICATION</scope>
</reference>
<dbReference type="Proteomes" id="UP000095282">
    <property type="component" value="Unplaced"/>
</dbReference>
<keyword evidence="3" id="KW-1185">Reference proteome</keyword>
<protein>
    <submittedName>
        <fullName evidence="4">Transmembrane protein</fullName>
    </submittedName>
</protein>
<dbReference type="WBParaSite" id="Csp11.Scaffold491.g2088.t1">
    <property type="protein sequence ID" value="Csp11.Scaffold491.g2088.t1"/>
    <property type="gene ID" value="Csp11.Scaffold491.g2088"/>
</dbReference>
<dbReference type="AlphaFoldDB" id="A0A1I7T3L3"/>
<evidence type="ECO:0000256" key="1">
    <source>
        <dbReference type="SAM" id="Phobius"/>
    </source>
</evidence>
<evidence type="ECO:0000313" key="3">
    <source>
        <dbReference type="Proteomes" id="UP000095282"/>
    </source>
</evidence>
<keyword evidence="1" id="KW-0812">Transmembrane</keyword>
<feature type="chain" id="PRO_5009306996" evidence="2">
    <location>
        <begin position="26"/>
        <end position="301"/>
    </location>
</feature>
<feature type="transmembrane region" description="Helical" evidence="1">
    <location>
        <begin position="207"/>
        <end position="224"/>
    </location>
</feature>
<feature type="transmembrane region" description="Helical" evidence="1">
    <location>
        <begin position="147"/>
        <end position="167"/>
    </location>
</feature>
<sequence length="301" mass="35039">MFGSVPFSLFLISIWISAHPHLIEIDRNPNMTNFIRTHYQWNETGNGQIWIPWVNGTKWNLGTWWNPLWVNNQSAYTFGINNHTFCNPRKDETFKHRWTTSIYRSSQLYSSVQTSLRYGVLFVFLPFVFNSFLLAKSLVIQNQTLTSVVIGTLYFCNEIFLHISYFSVTTLHVTFEEDYIPYSSIYFSIAMILSIFKLMLRNFTETLGISTIVRSIGVFILIVAHEPLTTSVQDFVDHVYCDTFVSPTICYLELACILVLFFNNLYDVQQTNVVHLVVSQTIHDVNIQKMAKKSVFRRVKS</sequence>
<accession>A0A1I7T3L3</accession>
<proteinExistence type="predicted"/>
<dbReference type="eggNOG" id="ENOG502TG4X">
    <property type="taxonomic scope" value="Eukaryota"/>
</dbReference>
<name>A0A1I7T3L3_9PELO</name>
<organism evidence="3 4">
    <name type="scientific">Caenorhabditis tropicalis</name>
    <dbReference type="NCBI Taxonomy" id="1561998"/>
    <lineage>
        <taxon>Eukaryota</taxon>
        <taxon>Metazoa</taxon>
        <taxon>Ecdysozoa</taxon>
        <taxon>Nematoda</taxon>
        <taxon>Chromadorea</taxon>
        <taxon>Rhabditida</taxon>
        <taxon>Rhabditina</taxon>
        <taxon>Rhabditomorpha</taxon>
        <taxon>Rhabditoidea</taxon>
        <taxon>Rhabditidae</taxon>
        <taxon>Peloderinae</taxon>
        <taxon>Caenorhabditis</taxon>
    </lineage>
</organism>
<feature type="signal peptide" evidence="2">
    <location>
        <begin position="1"/>
        <end position="25"/>
    </location>
</feature>
<keyword evidence="2" id="KW-0732">Signal</keyword>
<feature type="transmembrane region" description="Helical" evidence="1">
    <location>
        <begin position="244"/>
        <end position="262"/>
    </location>
</feature>
<evidence type="ECO:0000256" key="2">
    <source>
        <dbReference type="SAM" id="SignalP"/>
    </source>
</evidence>